<dbReference type="Proteomes" id="UP000226437">
    <property type="component" value="Unassembled WGS sequence"/>
</dbReference>
<protein>
    <recommendedName>
        <fullName evidence="1">SnoaL-like domain-containing protein</fullName>
    </recommendedName>
</protein>
<dbReference type="OrthoDB" id="271716at2"/>
<keyword evidence="3" id="KW-1185">Reference proteome</keyword>
<reference evidence="2 3" key="1">
    <citation type="submission" date="2017-10" db="EMBL/GenBank/DDBJ databases">
        <title>The draft genome sequence of Lewinella marina KCTC 32374.</title>
        <authorList>
            <person name="Wang K."/>
        </authorList>
    </citation>
    <scope>NUCLEOTIDE SEQUENCE [LARGE SCALE GENOMIC DNA]</scope>
    <source>
        <strain evidence="2 3">MKG-38</strain>
    </source>
</reference>
<proteinExistence type="predicted"/>
<sequence>MRHPRTDARTGLAFLKFWSYPWCSSAPTMRLPHLLLALLLLPILSLKAQDTPQATLQRLFDGMRRADTSGMGELFLPGASLHSVTTDAAGATTLQIGDIGRWMSGIVNAQPGALDEQLHFTSLRTDGALATAWTPYTFVLNGEVHHCGTNAFQLINDGGWRILNIVDTRRAEGCAPVDSLAAVARIEQLADDWHRAAARADSAAYFGRMTADAIYIGTDPGEHWTREEFAAFAAPYFAAGKAWDFTATERHVFYDEDNNLAYFDELLDTWMGTCRGTGIVRRTGNNEWKIAHYTLSLTVPNDQMDAVISVIRGQK</sequence>
<gene>
    <name evidence="2" type="ORF">CGL56_13020</name>
</gene>
<dbReference type="AlphaFoldDB" id="A0A2G0CDS3"/>
<evidence type="ECO:0000259" key="1">
    <source>
        <dbReference type="Pfam" id="PF13474"/>
    </source>
</evidence>
<dbReference type="Pfam" id="PF13474">
    <property type="entry name" value="SnoaL_3"/>
    <property type="match status" value="1"/>
</dbReference>
<accession>A0A2G0CDS3</accession>
<dbReference type="InterPro" id="IPR037401">
    <property type="entry name" value="SnoaL-like"/>
</dbReference>
<evidence type="ECO:0000313" key="2">
    <source>
        <dbReference type="EMBL" id="PHK98105.1"/>
    </source>
</evidence>
<dbReference type="InterPro" id="IPR032710">
    <property type="entry name" value="NTF2-like_dom_sf"/>
</dbReference>
<evidence type="ECO:0000313" key="3">
    <source>
        <dbReference type="Proteomes" id="UP000226437"/>
    </source>
</evidence>
<dbReference type="EMBL" id="PDLO01000005">
    <property type="protein sequence ID" value="PHK98105.1"/>
    <property type="molecule type" value="Genomic_DNA"/>
</dbReference>
<dbReference type="Gene3D" id="3.10.450.50">
    <property type="match status" value="2"/>
</dbReference>
<organism evidence="2 3">
    <name type="scientific">Neolewinella marina</name>
    <dbReference type="NCBI Taxonomy" id="438751"/>
    <lineage>
        <taxon>Bacteria</taxon>
        <taxon>Pseudomonadati</taxon>
        <taxon>Bacteroidota</taxon>
        <taxon>Saprospiria</taxon>
        <taxon>Saprospirales</taxon>
        <taxon>Lewinellaceae</taxon>
        <taxon>Neolewinella</taxon>
    </lineage>
</organism>
<dbReference type="SUPFAM" id="SSF54427">
    <property type="entry name" value="NTF2-like"/>
    <property type="match status" value="2"/>
</dbReference>
<name>A0A2G0CDS3_9BACT</name>
<comment type="caution">
    <text evidence="2">The sequence shown here is derived from an EMBL/GenBank/DDBJ whole genome shotgun (WGS) entry which is preliminary data.</text>
</comment>
<feature type="domain" description="SnoaL-like" evidence="1">
    <location>
        <begin position="186"/>
        <end position="299"/>
    </location>
</feature>